<evidence type="ECO:0000313" key="7">
    <source>
        <dbReference type="Proteomes" id="UP001200741"/>
    </source>
</evidence>
<protein>
    <submittedName>
        <fullName evidence="6">Transferase</fullName>
    </submittedName>
</protein>
<keyword evidence="3 4" id="KW-0620">Polyamine biosynthesis</keyword>
<feature type="domain" description="PABS" evidence="5">
    <location>
        <begin position="1"/>
        <end position="207"/>
    </location>
</feature>
<dbReference type="PANTHER" id="PTHR43317:SF11">
    <property type="entry name" value="POLYAMINE AMINOPROPYLTRANSFERASE 2"/>
    <property type="match status" value="1"/>
</dbReference>
<evidence type="ECO:0000256" key="3">
    <source>
        <dbReference type="ARBA" id="ARBA00023115"/>
    </source>
</evidence>
<sequence>MPEHVKPYVYETLNTKALHFSISEIQSRMQTQRPDALDLDYTRTMMGMLLFNGQPETLAMIGLGGGSLAKFCYRHLPTTRIQVVEINPHVIALRDEFRVPPDDGRFQVRRGDGADFVRFPPHLVDVLMVDGFDSTGQPPALCSQQFYDDCYDALEPDGLLVVNLHADPRSAGTLAGRIRRSFDEEVVVVEDVDGGNNIVFACKGALMRRFNSALLRKPRHFDAAAWDDLMPAFTAVDQAVNQWRAATAA</sequence>
<dbReference type="Proteomes" id="UP001200741">
    <property type="component" value="Unassembled WGS sequence"/>
</dbReference>
<evidence type="ECO:0000256" key="4">
    <source>
        <dbReference type="PROSITE-ProRule" id="PRU00354"/>
    </source>
</evidence>
<dbReference type="Gene3D" id="3.40.50.150">
    <property type="entry name" value="Vaccinia Virus protein VP39"/>
    <property type="match status" value="1"/>
</dbReference>
<evidence type="ECO:0000256" key="2">
    <source>
        <dbReference type="ARBA" id="ARBA00022679"/>
    </source>
</evidence>
<keyword evidence="2 4" id="KW-0808">Transferase</keyword>
<dbReference type="InterPro" id="IPR029063">
    <property type="entry name" value="SAM-dependent_MTases_sf"/>
</dbReference>
<comment type="caution">
    <text evidence="6">The sequence shown here is derived from an EMBL/GenBank/DDBJ whole genome shotgun (WGS) entry which is preliminary data.</text>
</comment>
<accession>A0ABS8XPA7</accession>
<dbReference type="PROSITE" id="PS51006">
    <property type="entry name" value="PABS_2"/>
    <property type="match status" value="1"/>
</dbReference>
<evidence type="ECO:0000256" key="1">
    <source>
        <dbReference type="ARBA" id="ARBA00007867"/>
    </source>
</evidence>
<dbReference type="InterPro" id="IPR030374">
    <property type="entry name" value="PABS"/>
</dbReference>
<dbReference type="Pfam" id="PF01564">
    <property type="entry name" value="Spermine_synth"/>
    <property type="match status" value="1"/>
</dbReference>
<keyword evidence="7" id="KW-1185">Reference proteome</keyword>
<gene>
    <name evidence="6" type="ORF">LXT13_09035</name>
</gene>
<dbReference type="SUPFAM" id="SSF53335">
    <property type="entry name" value="S-adenosyl-L-methionine-dependent methyltransferases"/>
    <property type="match status" value="1"/>
</dbReference>
<proteinExistence type="inferred from homology"/>
<evidence type="ECO:0000313" key="6">
    <source>
        <dbReference type="EMBL" id="MCE4554582.1"/>
    </source>
</evidence>
<dbReference type="RefSeq" id="WP_233371582.1">
    <property type="nucleotide sequence ID" value="NZ_JAJTWU010000003.1"/>
</dbReference>
<comment type="similarity">
    <text evidence="1">Belongs to the spermidine/spermine synthase family.</text>
</comment>
<feature type="active site" description="Proton acceptor" evidence="4">
    <location>
        <position position="130"/>
    </location>
</feature>
<evidence type="ECO:0000259" key="5">
    <source>
        <dbReference type="PROSITE" id="PS51006"/>
    </source>
</evidence>
<organism evidence="6 7">
    <name type="scientific">Pelomonas cellulosilytica</name>
    <dbReference type="NCBI Taxonomy" id="2906762"/>
    <lineage>
        <taxon>Bacteria</taxon>
        <taxon>Pseudomonadati</taxon>
        <taxon>Pseudomonadota</taxon>
        <taxon>Betaproteobacteria</taxon>
        <taxon>Burkholderiales</taxon>
        <taxon>Sphaerotilaceae</taxon>
        <taxon>Roseateles</taxon>
    </lineage>
</organism>
<dbReference type="PANTHER" id="PTHR43317">
    <property type="entry name" value="THERMOSPERMINE SYNTHASE ACAULIS5"/>
    <property type="match status" value="1"/>
</dbReference>
<dbReference type="GO" id="GO:0016740">
    <property type="term" value="F:transferase activity"/>
    <property type="evidence" value="ECO:0007669"/>
    <property type="project" value="UniProtKB-KW"/>
</dbReference>
<dbReference type="EMBL" id="JAJTWU010000003">
    <property type="protein sequence ID" value="MCE4554582.1"/>
    <property type="molecule type" value="Genomic_DNA"/>
</dbReference>
<name>A0ABS8XPA7_9BURK</name>
<reference evidence="6 7" key="1">
    <citation type="submission" date="2021-12" db="EMBL/GenBank/DDBJ databases">
        <title>Genome seq of P8.</title>
        <authorList>
            <person name="Seo T."/>
        </authorList>
    </citation>
    <scope>NUCLEOTIDE SEQUENCE [LARGE SCALE GENOMIC DNA]</scope>
    <source>
        <strain evidence="6 7">P8</strain>
    </source>
</reference>